<dbReference type="SUPFAM" id="SSF81324">
    <property type="entry name" value="Voltage-gated potassium channels"/>
    <property type="match status" value="1"/>
</dbReference>
<dbReference type="Gene3D" id="1.20.120.350">
    <property type="entry name" value="Voltage-gated potassium channels. Chain C"/>
    <property type="match status" value="1"/>
</dbReference>
<feature type="transmembrane region" description="Helical" evidence="6">
    <location>
        <begin position="130"/>
        <end position="147"/>
    </location>
</feature>
<keyword evidence="2 6" id="KW-0812">Transmembrane</keyword>
<feature type="domain" description="EF-hand" evidence="7">
    <location>
        <begin position="397"/>
        <end position="432"/>
    </location>
</feature>
<protein>
    <recommendedName>
        <fullName evidence="7">EF-hand domain-containing protein</fullName>
    </recommendedName>
</protein>
<name>A0ABN9UPJ0_9DINO</name>
<comment type="caution">
    <text evidence="8">The sequence shown here is derived from an EMBL/GenBank/DDBJ whole genome shotgun (WGS) entry which is preliminary data.</text>
</comment>
<dbReference type="InterPro" id="IPR043203">
    <property type="entry name" value="VGCC_Ca_Na"/>
</dbReference>
<feature type="transmembrane region" description="Helical" evidence="6">
    <location>
        <begin position="355"/>
        <end position="376"/>
    </location>
</feature>
<dbReference type="Gene3D" id="1.10.287.70">
    <property type="match status" value="1"/>
</dbReference>
<organism evidence="8 9">
    <name type="scientific">Prorocentrum cordatum</name>
    <dbReference type="NCBI Taxonomy" id="2364126"/>
    <lineage>
        <taxon>Eukaryota</taxon>
        <taxon>Sar</taxon>
        <taxon>Alveolata</taxon>
        <taxon>Dinophyceae</taxon>
        <taxon>Prorocentrales</taxon>
        <taxon>Prorocentraceae</taxon>
        <taxon>Prorocentrum</taxon>
    </lineage>
</organism>
<keyword evidence="4 6" id="KW-1133">Transmembrane helix</keyword>
<evidence type="ECO:0000256" key="4">
    <source>
        <dbReference type="ARBA" id="ARBA00022989"/>
    </source>
</evidence>
<feature type="domain" description="EF-hand" evidence="7">
    <location>
        <begin position="442"/>
        <end position="477"/>
    </location>
</feature>
<dbReference type="EMBL" id="CAUYUJ010016101">
    <property type="protein sequence ID" value="CAK0861858.1"/>
    <property type="molecule type" value="Genomic_DNA"/>
</dbReference>
<feature type="transmembrane region" description="Helical" evidence="6">
    <location>
        <begin position="167"/>
        <end position="188"/>
    </location>
</feature>
<proteinExistence type="predicted"/>
<dbReference type="Gene3D" id="1.10.238.10">
    <property type="entry name" value="EF-hand"/>
    <property type="match status" value="1"/>
</dbReference>
<keyword evidence="5 6" id="KW-0472">Membrane</keyword>
<sequence length="546" mass="60835">MACMPNMATNGARTARARIVHGAQIQPAPLAGPAMPAALPSRQVPLGRVPATYGHMSLLNAHRAGAFPTNQAAASDEAGASNLANSLVLMREGGSALTVHLKEEAFLDGEISKDEPEEKSAMMEFVESKWFSNLVFVAIILNTVVIACEADASKPSWMPGFQLMNSVFGLFFLVEISLRLSAYGCAFFTNEDKGWNIFDFVIVCLGLCFLPIMIISHFSTAFSAGAHADRINVASQIGRVSRLTRLLRTARLLRSDRAKFVVDGMRNSIEPTYWATVIFFVVTFMYAVVIVNVVKNFPRHSEEEDEDGNSVSDVVFEKFGNIPAALQTLFTWLTFDDWGGVARTINSVFWWMEFVWISFMMLSAYTFLSLITGIMADQLNEARLEAEEGSTDQLVQDLAKTLERQFEEADKTNDDLVDLEEFKAHISASQVQEKLDKKDVQVTEVEMVQLFNALDANGSGKLSRREFVTGFTRVLSEHTSQDIMVLEGNLNRLEGLIKREHGQQGFEPLMEQVSRLGQRAEMVKTRMVLLEQEVALLFKMAEYNAL</sequence>
<evidence type="ECO:0000256" key="3">
    <source>
        <dbReference type="ARBA" id="ARBA00022837"/>
    </source>
</evidence>
<dbReference type="InterPro" id="IPR005821">
    <property type="entry name" value="Ion_trans_dom"/>
</dbReference>
<evidence type="ECO:0000313" key="9">
    <source>
        <dbReference type="Proteomes" id="UP001189429"/>
    </source>
</evidence>
<keyword evidence="3" id="KW-0106">Calcium</keyword>
<evidence type="ECO:0000259" key="7">
    <source>
        <dbReference type="PROSITE" id="PS50222"/>
    </source>
</evidence>
<dbReference type="InterPro" id="IPR011992">
    <property type="entry name" value="EF-hand-dom_pair"/>
</dbReference>
<dbReference type="Pfam" id="PF13499">
    <property type="entry name" value="EF-hand_7"/>
    <property type="match status" value="1"/>
</dbReference>
<keyword evidence="9" id="KW-1185">Reference proteome</keyword>
<reference evidence="8" key="1">
    <citation type="submission" date="2023-10" db="EMBL/GenBank/DDBJ databases">
        <authorList>
            <person name="Chen Y."/>
            <person name="Shah S."/>
            <person name="Dougan E. K."/>
            <person name="Thang M."/>
            <person name="Chan C."/>
        </authorList>
    </citation>
    <scope>NUCLEOTIDE SEQUENCE [LARGE SCALE GENOMIC DNA]</scope>
</reference>
<gene>
    <name evidence="8" type="ORF">PCOR1329_LOCUS50413</name>
</gene>
<accession>A0ABN9UPJ0</accession>
<feature type="transmembrane region" description="Helical" evidence="6">
    <location>
        <begin position="200"/>
        <end position="219"/>
    </location>
</feature>
<dbReference type="CDD" id="cd00051">
    <property type="entry name" value="EFh"/>
    <property type="match status" value="1"/>
</dbReference>
<dbReference type="PROSITE" id="PS50222">
    <property type="entry name" value="EF_HAND_2"/>
    <property type="match status" value="2"/>
</dbReference>
<dbReference type="PANTHER" id="PTHR10037:SF62">
    <property type="entry name" value="SODIUM CHANNEL PROTEIN 60E"/>
    <property type="match status" value="1"/>
</dbReference>
<feature type="transmembrane region" description="Helical" evidence="6">
    <location>
        <begin position="273"/>
        <end position="294"/>
    </location>
</feature>
<evidence type="ECO:0000256" key="6">
    <source>
        <dbReference type="SAM" id="Phobius"/>
    </source>
</evidence>
<evidence type="ECO:0000313" key="8">
    <source>
        <dbReference type="EMBL" id="CAK0861858.1"/>
    </source>
</evidence>
<dbReference type="Proteomes" id="UP001189429">
    <property type="component" value="Unassembled WGS sequence"/>
</dbReference>
<dbReference type="SMART" id="SM00054">
    <property type="entry name" value="EFh"/>
    <property type="match status" value="2"/>
</dbReference>
<dbReference type="PANTHER" id="PTHR10037">
    <property type="entry name" value="VOLTAGE-GATED CATION CHANNEL CALCIUM AND SODIUM"/>
    <property type="match status" value="1"/>
</dbReference>
<dbReference type="PROSITE" id="PS00018">
    <property type="entry name" value="EF_HAND_1"/>
    <property type="match status" value="1"/>
</dbReference>
<dbReference type="SUPFAM" id="SSF47473">
    <property type="entry name" value="EF-hand"/>
    <property type="match status" value="1"/>
</dbReference>
<evidence type="ECO:0000256" key="2">
    <source>
        <dbReference type="ARBA" id="ARBA00022692"/>
    </source>
</evidence>
<evidence type="ECO:0000256" key="5">
    <source>
        <dbReference type="ARBA" id="ARBA00023136"/>
    </source>
</evidence>
<dbReference type="InterPro" id="IPR027359">
    <property type="entry name" value="Volt_channel_dom_sf"/>
</dbReference>
<comment type="subcellular location">
    <subcellularLocation>
        <location evidence="1">Membrane</location>
        <topology evidence="1">Multi-pass membrane protein</topology>
    </subcellularLocation>
</comment>
<dbReference type="InterPro" id="IPR018247">
    <property type="entry name" value="EF_Hand_1_Ca_BS"/>
</dbReference>
<dbReference type="InterPro" id="IPR002048">
    <property type="entry name" value="EF_hand_dom"/>
</dbReference>
<evidence type="ECO:0000256" key="1">
    <source>
        <dbReference type="ARBA" id="ARBA00004141"/>
    </source>
</evidence>
<dbReference type="Pfam" id="PF00520">
    <property type="entry name" value="Ion_trans"/>
    <property type="match status" value="1"/>
</dbReference>